<dbReference type="EMBL" id="CP068393">
    <property type="protein sequence ID" value="QUC67529.1"/>
    <property type="molecule type" value="Genomic_DNA"/>
</dbReference>
<dbReference type="Proteomes" id="UP000682782">
    <property type="component" value="Chromosome"/>
</dbReference>
<accession>A0AC61N210</accession>
<proteinExistence type="predicted"/>
<name>A0AC61N210_9FIRM</name>
<sequence>MRTVKSEELPTGRGQKGEKTPPMSKGKFKTGKWKYGSVSALMLAMVLLALIALNAGVYALEKNKGWRIDLSFNGILSQSAETKAVIEKLDKPVEIYALFRKSSERDWLELQELLNKYAASSDKITWKQVDPAVNPQLLEQFSTDNLVPGESNFIVWCEQTNRFRILGGEDFMGLEYNLETGTMEYDSLTFESAITGAIAYVVKDRVPKAVILQGHDEYELQYLTDFQNLLEANQYEVEYQTLRDNEYTPDPEDLLIFFNAQKDLTDIEMTKLTEFAAKGGSFLFVCDYSAPMANMPNYMTLLRSYGFEPLDGLVRADPLDKNSYYESNQYFLLPVMCSTDITMDLVGLGRDYLIIPETRAFAEPEEGDRNLNVSVVLRSADTAIRQIDRTNIAPSVTDGYPLALEARRITTESYVSRAFIIGCGEVLISKYLYSVTHCQELTVNVMEFLLQNDGTGLNITPKDAARPGLKTESLSLGSILLIALPLSVLFAALLVLGPRKNR</sequence>
<keyword evidence="2" id="KW-1185">Reference proteome</keyword>
<evidence type="ECO:0000313" key="1">
    <source>
        <dbReference type="EMBL" id="QUC67529.1"/>
    </source>
</evidence>
<evidence type="ECO:0000313" key="2">
    <source>
        <dbReference type="Proteomes" id="UP000682782"/>
    </source>
</evidence>
<reference evidence="1" key="1">
    <citation type="submission" date="2021-01" db="EMBL/GenBank/DDBJ databases">
        <title>Complete genome sequence of Clostridiales bacterium R-7.</title>
        <authorList>
            <person name="Mahoney-Kurpe S.C."/>
            <person name="Palevich N."/>
            <person name="Koike S."/>
            <person name="Moon C.D."/>
            <person name="Attwood G.T."/>
        </authorList>
    </citation>
    <scope>NUCLEOTIDE SEQUENCE</scope>
    <source>
        <strain evidence="1">R-7</strain>
    </source>
</reference>
<protein>
    <submittedName>
        <fullName evidence="1">Gldg family protein</fullName>
    </submittedName>
</protein>
<organism evidence="1 2">
    <name type="scientific">Aristaeella hokkaidonensis</name>
    <dbReference type="NCBI Taxonomy" id="3046382"/>
    <lineage>
        <taxon>Bacteria</taxon>
        <taxon>Bacillati</taxon>
        <taxon>Bacillota</taxon>
        <taxon>Clostridia</taxon>
        <taxon>Eubacteriales</taxon>
        <taxon>Aristaeellaceae</taxon>
        <taxon>Aristaeella</taxon>
    </lineage>
</organism>
<gene>
    <name evidence="1" type="ORF">JYE49_02170</name>
</gene>